<dbReference type="Proteomes" id="UP000663838">
    <property type="component" value="Unassembled WGS sequence"/>
</dbReference>
<comment type="caution">
    <text evidence="1">The sequence shown here is derived from an EMBL/GenBank/DDBJ whole genome shotgun (WGS) entry which is preliminary data.</text>
</comment>
<reference evidence="1" key="1">
    <citation type="submission" date="2021-02" db="EMBL/GenBank/DDBJ databases">
        <authorList>
            <person name="Nowell W R."/>
        </authorList>
    </citation>
    <scope>NUCLEOTIDE SEQUENCE</scope>
</reference>
<dbReference type="AlphaFoldDB" id="A0A821TH98"/>
<organism evidence="1 2">
    <name type="scientific">Rotaria socialis</name>
    <dbReference type="NCBI Taxonomy" id="392032"/>
    <lineage>
        <taxon>Eukaryota</taxon>
        <taxon>Metazoa</taxon>
        <taxon>Spiralia</taxon>
        <taxon>Gnathifera</taxon>
        <taxon>Rotifera</taxon>
        <taxon>Eurotatoria</taxon>
        <taxon>Bdelloidea</taxon>
        <taxon>Philodinida</taxon>
        <taxon>Philodinidae</taxon>
        <taxon>Rotaria</taxon>
    </lineage>
</organism>
<protein>
    <submittedName>
        <fullName evidence="1">Uncharacterized protein</fullName>
    </submittedName>
</protein>
<evidence type="ECO:0000313" key="2">
    <source>
        <dbReference type="Proteomes" id="UP000663838"/>
    </source>
</evidence>
<gene>
    <name evidence="1" type="ORF">TOA249_LOCUS28439</name>
</gene>
<sequence>MSSFNGSLSVEYGLIESNNLSKDVTDNYFGASSYIEPAPMLTLYVPLIVVNEDEHRRDKFPEKILIEGTEEESISFHSKPALVPVNYGQCCLWSKEIVATCGTLYLDYFDWKRQCYTFAYLAERDIRPHLQNLRVINKNILIDDSMSICPKYRSFFGIDWCDVLPRCNHPDDDSKYRPPASGCHRANLSMCSRIEGFTIGGRLCSKHRKLISVSPDSESITCQSQFTNSTPCFIEDTRDTMNRILAEANLSPIRSHTRMALQRQSKSGIHPLLSKLSRGAHSLQEKLAETLAPDQGKELLLLAGLEIDADKKIK</sequence>
<evidence type="ECO:0000313" key="1">
    <source>
        <dbReference type="EMBL" id="CAF4870432.1"/>
    </source>
</evidence>
<dbReference type="EMBL" id="CAJOBS010003960">
    <property type="protein sequence ID" value="CAF4870432.1"/>
    <property type="molecule type" value="Genomic_DNA"/>
</dbReference>
<accession>A0A821TH98</accession>
<name>A0A821TH98_9BILA</name>
<proteinExistence type="predicted"/>